<sequence length="84" mass="9389">MAKKFTVDGEYFVGSLGMGGVTALFLLGSVSVFKAIHAGIVIFGILMLIFGVKSYFDYRNDPFRNIPDMPPLDLNDEAYRHVKR</sequence>
<keyword evidence="1" id="KW-1133">Transmembrane helix</keyword>
<feature type="transmembrane region" description="Helical" evidence="1">
    <location>
        <begin position="12"/>
        <end position="30"/>
    </location>
</feature>
<keyword evidence="3" id="KW-1185">Reference proteome</keyword>
<dbReference type="EMBL" id="WVHK01000105">
    <property type="protein sequence ID" value="MXV21547.1"/>
    <property type="molecule type" value="Genomic_DNA"/>
</dbReference>
<accession>A0A6I4YRD0</accession>
<comment type="caution">
    <text evidence="2">The sequence shown here is derived from an EMBL/GenBank/DDBJ whole genome shotgun (WGS) entry which is preliminary data.</text>
</comment>
<reference evidence="2 3" key="1">
    <citation type="submission" date="2019-11" db="EMBL/GenBank/DDBJ databases">
        <title>Genome sequence of Deinococcus xianganensis Y35, AI-2 producing algicidal bacterium, isolated from lake water.</title>
        <authorList>
            <person name="Li Y."/>
        </authorList>
    </citation>
    <scope>NUCLEOTIDE SEQUENCE [LARGE SCALE GENOMIC DNA]</scope>
    <source>
        <strain evidence="2 3">Y35</strain>
    </source>
</reference>
<evidence type="ECO:0000256" key="1">
    <source>
        <dbReference type="SAM" id="Phobius"/>
    </source>
</evidence>
<dbReference type="Proteomes" id="UP000430519">
    <property type="component" value="Unassembled WGS sequence"/>
</dbReference>
<keyword evidence="1" id="KW-0472">Membrane</keyword>
<feature type="transmembrane region" description="Helical" evidence="1">
    <location>
        <begin position="36"/>
        <end position="56"/>
    </location>
</feature>
<organism evidence="2 3">
    <name type="scientific">Deinococcus xianganensis</name>
    <dbReference type="NCBI Taxonomy" id="1507289"/>
    <lineage>
        <taxon>Bacteria</taxon>
        <taxon>Thermotogati</taxon>
        <taxon>Deinococcota</taxon>
        <taxon>Deinococci</taxon>
        <taxon>Deinococcales</taxon>
        <taxon>Deinococcaceae</taxon>
        <taxon>Deinococcus</taxon>
    </lineage>
</organism>
<proteinExistence type="predicted"/>
<name>A0A6I4YRD0_9DEIO</name>
<dbReference type="RefSeq" id="WP_160981867.1">
    <property type="nucleotide sequence ID" value="NZ_WVHK01000105.1"/>
</dbReference>
<keyword evidence="1" id="KW-0812">Transmembrane</keyword>
<gene>
    <name evidence="2" type="ORF">GLX28_18150</name>
</gene>
<dbReference type="AlphaFoldDB" id="A0A6I4YRD0"/>
<protein>
    <submittedName>
        <fullName evidence="2">Uncharacterized protein</fullName>
    </submittedName>
</protein>
<evidence type="ECO:0000313" key="3">
    <source>
        <dbReference type="Proteomes" id="UP000430519"/>
    </source>
</evidence>
<evidence type="ECO:0000313" key="2">
    <source>
        <dbReference type="EMBL" id="MXV21547.1"/>
    </source>
</evidence>